<dbReference type="SMART" id="SM00857">
    <property type="entry name" value="Resolvase"/>
    <property type="match status" value="1"/>
</dbReference>
<evidence type="ECO:0000313" key="3">
    <source>
        <dbReference type="EMBL" id="PDX59983.1"/>
    </source>
</evidence>
<dbReference type="InterPro" id="IPR025827">
    <property type="entry name" value="Zn_ribbon_recom_dom"/>
</dbReference>
<dbReference type="InterPro" id="IPR011109">
    <property type="entry name" value="DNA_bind_recombinase_dom"/>
</dbReference>
<dbReference type="Proteomes" id="UP000220752">
    <property type="component" value="Unassembled WGS sequence"/>
</dbReference>
<dbReference type="Pfam" id="PF00239">
    <property type="entry name" value="Resolvase"/>
    <property type="match status" value="1"/>
</dbReference>
<dbReference type="EMBL" id="NMTQ01000001">
    <property type="protein sequence ID" value="PDX59983.1"/>
    <property type="molecule type" value="Genomic_DNA"/>
</dbReference>
<proteinExistence type="predicted"/>
<sequence>MAMMNEMEYRTIGSALAGGYRAAVYCRLSKDDDLQGESASIANQRDMLEKYCEKQGWEVVAVYQDDGFTGLNMERPDLQRMLRAIERRQINLVITKDLSRLGRNYLQTGHLIEDFFPRNGVRYIAMNDGIDTLRDNNDIAPFKNILNEMYSKDISKKVHSSYLLKAQKGQFTGCLAPFGYRKDPEDKNHLLIDEETAPIVRLIFGYALNGHGPNYIRRRLEEEKIPCPTWWNRERGLRNTRTKWEKKDPENGRYMWDFSVIKDLLMNPVYTGAIASQKKDYRFKIGTIGEKKPEDWIVVEGQHEPLIDRMSFDIVQNKLKSRQRPGQTNEISLFAGLIKCGECGKSLTIRYTNAKHPQQIYSCKTYNAFGKNHCTQHRI</sequence>
<dbReference type="InterPro" id="IPR036162">
    <property type="entry name" value="Resolvase-like_N_sf"/>
</dbReference>
<dbReference type="InterPro" id="IPR038109">
    <property type="entry name" value="DNA_bind_recomb_sf"/>
</dbReference>
<protein>
    <submittedName>
        <fullName evidence="3">Recombinase RecB</fullName>
    </submittedName>
</protein>
<comment type="caution">
    <text evidence="3">The sequence shown here is derived from an EMBL/GenBank/DDBJ whole genome shotgun (WGS) entry which is preliminary data.</text>
</comment>
<accession>A0A2A6ZF43</accession>
<evidence type="ECO:0000313" key="4">
    <source>
        <dbReference type="Proteomes" id="UP000220752"/>
    </source>
</evidence>
<evidence type="ECO:0000259" key="1">
    <source>
        <dbReference type="PROSITE" id="PS51736"/>
    </source>
</evidence>
<dbReference type="InterPro" id="IPR006119">
    <property type="entry name" value="Resolv_N"/>
</dbReference>
<dbReference type="Pfam" id="PF07508">
    <property type="entry name" value="Recombinase"/>
    <property type="match status" value="1"/>
</dbReference>
<name>A0A2A6ZF43_9FIRM</name>
<dbReference type="GO" id="GO:0000150">
    <property type="term" value="F:DNA strand exchange activity"/>
    <property type="evidence" value="ECO:0007669"/>
    <property type="project" value="InterPro"/>
</dbReference>
<dbReference type="InterPro" id="IPR050639">
    <property type="entry name" value="SSR_resolvase"/>
</dbReference>
<dbReference type="PANTHER" id="PTHR30461:SF23">
    <property type="entry name" value="DNA RECOMBINASE-RELATED"/>
    <property type="match status" value="1"/>
</dbReference>
<dbReference type="PROSITE" id="PS51736">
    <property type="entry name" value="RECOMBINASES_3"/>
    <property type="match status" value="1"/>
</dbReference>
<reference evidence="3 4" key="1">
    <citation type="journal article" date="2017" name="Front. Microbiol.">
        <title>New Insights into the Diversity of the Genus Faecalibacterium.</title>
        <authorList>
            <person name="Benevides L."/>
            <person name="Burman S."/>
            <person name="Martin R."/>
            <person name="Robert V."/>
            <person name="Thomas M."/>
            <person name="Miquel S."/>
            <person name="Chain F."/>
            <person name="Sokol H."/>
            <person name="Bermudez-Humaran L.G."/>
            <person name="Morrison M."/>
            <person name="Langella P."/>
            <person name="Azevedo V.A."/>
            <person name="Chatel J.M."/>
            <person name="Soares S."/>
        </authorList>
    </citation>
    <scope>NUCLEOTIDE SEQUENCE [LARGE SCALE GENOMIC DNA]</scope>
    <source>
        <strain evidence="4">CNCM I-4540</strain>
    </source>
</reference>
<dbReference type="PANTHER" id="PTHR30461">
    <property type="entry name" value="DNA-INVERTASE FROM LAMBDOID PROPHAGE"/>
    <property type="match status" value="1"/>
</dbReference>
<dbReference type="Gene3D" id="3.90.1750.20">
    <property type="entry name" value="Putative Large Serine Recombinase, Chain B, Domain 2"/>
    <property type="match status" value="1"/>
</dbReference>
<dbReference type="AlphaFoldDB" id="A0A2A6ZF43"/>
<dbReference type="CDD" id="cd03770">
    <property type="entry name" value="SR_TndX_transposase"/>
    <property type="match status" value="1"/>
</dbReference>
<keyword evidence="4" id="KW-1185">Reference proteome</keyword>
<gene>
    <name evidence="3" type="ORF">CGS46_00015</name>
</gene>
<feature type="domain" description="Recombinase" evidence="2">
    <location>
        <begin position="177"/>
        <end position="325"/>
    </location>
</feature>
<dbReference type="Pfam" id="PF13408">
    <property type="entry name" value="Zn_ribbon_recom"/>
    <property type="match status" value="1"/>
</dbReference>
<dbReference type="GO" id="GO:0003677">
    <property type="term" value="F:DNA binding"/>
    <property type="evidence" value="ECO:0007669"/>
    <property type="project" value="InterPro"/>
</dbReference>
<feature type="domain" description="Resolvase/invertase-type recombinase catalytic" evidence="1">
    <location>
        <begin position="21"/>
        <end position="169"/>
    </location>
</feature>
<dbReference type="SUPFAM" id="SSF53041">
    <property type="entry name" value="Resolvase-like"/>
    <property type="match status" value="1"/>
</dbReference>
<organism evidence="3 4">
    <name type="scientific">Faecalibacterium langellae</name>
    <dbReference type="NCBI Taxonomy" id="3435293"/>
    <lineage>
        <taxon>Bacteria</taxon>
        <taxon>Bacillati</taxon>
        <taxon>Bacillota</taxon>
        <taxon>Clostridia</taxon>
        <taxon>Eubacteriales</taxon>
        <taxon>Oscillospiraceae</taxon>
        <taxon>Faecalibacterium</taxon>
    </lineage>
</organism>
<dbReference type="Gene3D" id="3.40.50.1390">
    <property type="entry name" value="Resolvase, N-terminal catalytic domain"/>
    <property type="match status" value="1"/>
</dbReference>
<dbReference type="PROSITE" id="PS51737">
    <property type="entry name" value="RECOMBINASE_DNA_BIND"/>
    <property type="match status" value="1"/>
</dbReference>
<feature type="non-terminal residue" evidence="3">
    <location>
        <position position="379"/>
    </location>
</feature>
<evidence type="ECO:0000259" key="2">
    <source>
        <dbReference type="PROSITE" id="PS51737"/>
    </source>
</evidence>